<comment type="similarity">
    <text evidence="2">Belongs to the peptidase S1 family.</text>
</comment>
<dbReference type="PROSITE" id="PS00134">
    <property type="entry name" value="TRYPSIN_HIS"/>
    <property type="match status" value="1"/>
</dbReference>
<dbReference type="InterPro" id="IPR001314">
    <property type="entry name" value="Peptidase_S1A"/>
</dbReference>
<keyword evidence="5 7" id="KW-0720">Serine protease</keyword>
<evidence type="ECO:0000256" key="6">
    <source>
        <dbReference type="ARBA" id="ARBA00023157"/>
    </source>
</evidence>
<name>A0A2W1BIS3_HELAM</name>
<evidence type="ECO:0000256" key="4">
    <source>
        <dbReference type="ARBA" id="ARBA00022801"/>
    </source>
</evidence>
<keyword evidence="3 7" id="KW-0645">Protease</keyword>
<evidence type="ECO:0000313" key="11">
    <source>
        <dbReference type="Proteomes" id="UP000249218"/>
    </source>
</evidence>
<dbReference type="PRINTS" id="PR00722">
    <property type="entry name" value="CHYMOTRYPSIN"/>
</dbReference>
<protein>
    <recommendedName>
        <fullName evidence="9">Peptidase S1 domain-containing protein</fullName>
    </recommendedName>
</protein>
<evidence type="ECO:0000256" key="5">
    <source>
        <dbReference type="ARBA" id="ARBA00022825"/>
    </source>
</evidence>
<dbReference type="PANTHER" id="PTHR24276">
    <property type="entry name" value="POLYSERASE-RELATED"/>
    <property type="match status" value="1"/>
</dbReference>
<comment type="subcellular location">
    <subcellularLocation>
        <location evidence="1">Secreted</location>
        <location evidence="1">Extracellular space</location>
    </subcellularLocation>
</comment>
<accession>A0A2W1BIS3</accession>
<dbReference type="FunFam" id="2.40.10.10:FF:000036">
    <property type="entry name" value="Trypsin beta"/>
    <property type="match status" value="1"/>
</dbReference>
<gene>
    <name evidence="10" type="primary">HaOG200515</name>
    <name evidence="10" type="ORF">B5X24_HaOG200515</name>
</gene>
<evidence type="ECO:0000313" key="10">
    <source>
        <dbReference type="EMBL" id="PZC74962.1"/>
    </source>
</evidence>
<evidence type="ECO:0000256" key="2">
    <source>
        <dbReference type="ARBA" id="ARBA00007664"/>
    </source>
</evidence>
<dbReference type="Pfam" id="PF00089">
    <property type="entry name" value="Trypsin"/>
    <property type="match status" value="1"/>
</dbReference>
<evidence type="ECO:0000256" key="7">
    <source>
        <dbReference type="RuleBase" id="RU363034"/>
    </source>
</evidence>
<dbReference type="GO" id="GO:0006508">
    <property type="term" value="P:proteolysis"/>
    <property type="evidence" value="ECO:0007669"/>
    <property type="project" value="UniProtKB-KW"/>
</dbReference>
<dbReference type="Gene3D" id="2.40.10.10">
    <property type="entry name" value="Trypsin-like serine proteases"/>
    <property type="match status" value="2"/>
</dbReference>
<keyword evidence="8" id="KW-0732">Signal</keyword>
<dbReference type="PROSITE" id="PS50240">
    <property type="entry name" value="TRYPSIN_DOM"/>
    <property type="match status" value="1"/>
</dbReference>
<dbReference type="AlphaFoldDB" id="A0A2W1BIS3"/>
<feature type="chain" id="PRO_5015945888" description="Peptidase S1 domain-containing protein" evidence="8">
    <location>
        <begin position="20"/>
        <end position="288"/>
    </location>
</feature>
<dbReference type="InterPro" id="IPR018114">
    <property type="entry name" value="TRYPSIN_HIS"/>
</dbReference>
<dbReference type="InterPro" id="IPR009003">
    <property type="entry name" value="Peptidase_S1_PA"/>
</dbReference>
<organism evidence="10 11">
    <name type="scientific">Helicoverpa armigera</name>
    <name type="common">Cotton bollworm</name>
    <name type="synonym">Heliothis armigera</name>
    <dbReference type="NCBI Taxonomy" id="29058"/>
    <lineage>
        <taxon>Eukaryota</taxon>
        <taxon>Metazoa</taxon>
        <taxon>Ecdysozoa</taxon>
        <taxon>Arthropoda</taxon>
        <taxon>Hexapoda</taxon>
        <taxon>Insecta</taxon>
        <taxon>Pterygota</taxon>
        <taxon>Neoptera</taxon>
        <taxon>Endopterygota</taxon>
        <taxon>Lepidoptera</taxon>
        <taxon>Glossata</taxon>
        <taxon>Ditrysia</taxon>
        <taxon>Noctuoidea</taxon>
        <taxon>Noctuidae</taxon>
        <taxon>Heliothinae</taxon>
        <taxon>Helicoverpa</taxon>
    </lineage>
</organism>
<dbReference type="SUPFAM" id="SSF50494">
    <property type="entry name" value="Trypsin-like serine proteases"/>
    <property type="match status" value="1"/>
</dbReference>
<dbReference type="Proteomes" id="UP000249218">
    <property type="component" value="Unassembled WGS sequence"/>
</dbReference>
<dbReference type="CDD" id="cd00190">
    <property type="entry name" value="Tryp_SPc"/>
    <property type="match status" value="1"/>
</dbReference>
<evidence type="ECO:0000259" key="9">
    <source>
        <dbReference type="PROSITE" id="PS50240"/>
    </source>
</evidence>
<dbReference type="EMBL" id="KZ150016">
    <property type="protein sequence ID" value="PZC74962.1"/>
    <property type="molecule type" value="Genomic_DNA"/>
</dbReference>
<dbReference type="InterPro" id="IPR001254">
    <property type="entry name" value="Trypsin_dom"/>
</dbReference>
<dbReference type="PANTHER" id="PTHR24276:SF98">
    <property type="entry name" value="FI18310P1-RELATED"/>
    <property type="match status" value="1"/>
</dbReference>
<keyword evidence="4 7" id="KW-0378">Hydrolase</keyword>
<feature type="signal peptide" evidence="8">
    <location>
        <begin position="1"/>
        <end position="19"/>
    </location>
</feature>
<reference evidence="10 11" key="1">
    <citation type="journal article" date="2017" name="BMC Biol.">
        <title>Genomic innovations, transcriptional plasticity and gene loss underlying the evolution and divergence of two highly polyphagous and invasive Helicoverpa pest species.</title>
        <authorList>
            <person name="Pearce S.L."/>
            <person name="Clarke D.F."/>
            <person name="East P.D."/>
            <person name="Elfekih S."/>
            <person name="Gordon K.H."/>
            <person name="Jermiin L.S."/>
            <person name="McGaughran A."/>
            <person name="Oakeshott J.G."/>
            <person name="Papanikolaou A."/>
            <person name="Perera O.P."/>
            <person name="Rane R.V."/>
            <person name="Richards S."/>
            <person name="Tay W.T."/>
            <person name="Walsh T.K."/>
            <person name="Anderson A."/>
            <person name="Anderson C.J."/>
            <person name="Asgari S."/>
            <person name="Board P.G."/>
            <person name="Bretschneider A."/>
            <person name="Campbell P.M."/>
            <person name="Chertemps T."/>
            <person name="Christeller J.T."/>
            <person name="Coppin C.W."/>
            <person name="Downes S.J."/>
            <person name="Duan G."/>
            <person name="Farnsworth C.A."/>
            <person name="Good R.T."/>
            <person name="Han L.B."/>
            <person name="Han Y.C."/>
            <person name="Hatje K."/>
            <person name="Horne I."/>
            <person name="Huang Y.P."/>
            <person name="Hughes D.S."/>
            <person name="Jacquin-Joly E."/>
            <person name="James W."/>
            <person name="Jhangiani S."/>
            <person name="Kollmar M."/>
            <person name="Kuwar S.S."/>
            <person name="Li S."/>
            <person name="Liu N.Y."/>
            <person name="Maibeche M.T."/>
            <person name="Miller J.R."/>
            <person name="Montagne N."/>
            <person name="Perry T."/>
            <person name="Qu J."/>
            <person name="Song S.V."/>
            <person name="Sutton G.G."/>
            <person name="Vogel H."/>
            <person name="Walenz B.P."/>
            <person name="Xu W."/>
            <person name="Zhang H.J."/>
            <person name="Zou Z."/>
            <person name="Batterham P."/>
            <person name="Edwards O.R."/>
            <person name="Feyereisen R."/>
            <person name="Gibbs R.A."/>
            <person name="Heckel D.G."/>
            <person name="McGrath A."/>
            <person name="Robin C."/>
            <person name="Scherer S.E."/>
            <person name="Worley K.C."/>
            <person name="Wu Y.D."/>
        </authorList>
    </citation>
    <scope>NUCLEOTIDE SEQUENCE [LARGE SCALE GENOMIC DNA]</scope>
    <source>
        <strain evidence="10">Harm_GR_Male_#8</strain>
        <tissue evidence="10">Whole organism</tissue>
    </source>
</reference>
<dbReference type="OrthoDB" id="5565075at2759"/>
<feature type="domain" description="Peptidase S1" evidence="9">
    <location>
        <begin position="53"/>
        <end position="288"/>
    </location>
</feature>
<proteinExistence type="inferred from homology"/>
<evidence type="ECO:0000256" key="3">
    <source>
        <dbReference type="ARBA" id="ARBA00022670"/>
    </source>
</evidence>
<keyword evidence="6" id="KW-1015">Disulfide bond</keyword>
<evidence type="ECO:0000256" key="1">
    <source>
        <dbReference type="ARBA" id="ARBA00004239"/>
    </source>
</evidence>
<dbReference type="GO" id="GO:0005576">
    <property type="term" value="C:extracellular region"/>
    <property type="evidence" value="ECO:0007669"/>
    <property type="project" value="UniProtKB-SubCell"/>
</dbReference>
<dbReference type="InterPro" id="IPR043504">
    <property type="entry name" value="Peptidase_S1_PA_chymotrypsin"/>
</dbReference>
<dbReference type="InterPro" id="IPR033116">
    <property type="entry name" value="TRYPSIN_SER"/>
</dbReference>
<keyword evidence="11" id="KW-1185">Reference proteome</keyword>
<dbReference type="PROSITE" id="PS00135">
    <property type="entry name" value="TRYPSIN_SER"/>
    <property type="match status" value="1"/>
</dbReference>
<dbReference type="InterPro" id="IPR050430">
    <property type="entry name" value="Peptidase_S1"/>
</dbReference>
<sequence length="288" mass="30578">MRIVNLIILLFLFFQTSYGKSVENSPAYGYHLKVGVPEARRILLKESWRSARIVGGSQVSAANVIPYQVGIIATLTGGASSICGGSLISRTRVLTAAHCWFDGQTRATQFTIVLGSLTIFTGGTRLTTSDVTMHPSWNYLLNDIAFVRISAVTLSTTIQLIALPTTAETSQKFEGVNALISGFGKTSDAQMTFPTSTALHQATVPVISNAVCQNSFKITIDSSHICTAGTGGRGTCDGDSGGPLTVVHNNRRILIGVVSFGPGEGCQASAPSVFTRVTSFLPWINSNL</sequence>
<dbReference type="SMART" id="SM00020">
    <property type="entry name" value="Tryp_SPc"/>
    <property type="match status" value="1"/>
</dbReference>
<dbReference type="GO" id="GO:0004252">
    <property type="term" value="F:serine-type endopeptidase activity"/>
    <property type="evidence" value="ECO:0007669"/>
    <property type="project" value="InterPro"/>
</dbReference>
<evidence type="ECO:0000256" key="8">
    <source>
        <dbReference type="SAM" id="SignalP"/>
    </source>
</evidence>